<dbReference type="Proteomes" id="UP000093523">
    <property type="component" value="Unassembled WGS sequence"/>
</dbReference>
<dbReference type="RefSeq" id="WP_065611951.1">
    <property type="nucleotide sequence ID" value="NZ_CAWMPN010000025.1"/>
</dbReference>
<accession>A0A1B9NV44</accession>
<evidence type="ECO:0000313" key="1">
    <source>
        <dbReference type="EMBL" id="OCH18385.1"/>
    </source>
</evidence>
<comment type="caution">
    <text evidence="1">The sequence shown here is derived from an EMBL/GenBank/DDBJ whole genome shotgun (WGS) entry which is preliminary data.</text>
</comment>
<gene>
    <name evidence="1" type="ORF">A6E04_17055</name>
</gene>
<dbReference type="OrthoDB" id="5811976at2"/>
<dbReference type="STRING" id="688.A6E04_17055"/>
<dbReference type="SUPFAM" id="SSF110997">
    <property type="entry name" value="Sporulation related repeat"/>
    <property type="match status" value="1"/>
</dbReference>
<evidence type="ECO:0008006" key="3">
    <source>
        <dbReference type="Google" id="ProtNLM"/>
    </source>
</evidence>
<organism evidence="1 2">
    <name type="scientific">Aliivibrio logei</name>
    <name type="common">Vibrio logei</name>
    <dbReference type="NCBI Taxonomy" id="688"/>
    <lineage>
        <taxon>Bacteria</taxon>
        <taxon>Pseudomonadati</taxon>
        <taxon>Pseudomonadota</taxon>
        <taxon>Gammaproteobacteria</taxon>
        <taxon>Vibrionales</taxon>
        <taxon>Vibrionaceae</taxon>
        <taxon>Aliivibrio</taxon>
    </lineage>
</organism>
<name>A0A1B9NV44_ALILO</name>
<dbReference type="AlphaFoldDB" id="A0A1B9NV44"/>
<dbReference type="GO" id="GO:0042834">
    <property type="term" value="F:peptidoglycan binding"/>
    <property type="evidence" value="ECO:0007669"/>
    <property type="project" value="InterPro"/>
</dbReference>
<evidence type="ECO:0000313" key="2">
    <source>
        <dbReference type="Proteomes" id="UP000093523"/>
    </source>
</evidence>
<sequence>MTKLINKTALSFIVLSNVVVVTSAYANINLTDYLTTKKSALMSVCVPKASTAMNELSESCPIGEGLWGNQSAKHDEGDSEFWIQCGLFRKTIDDAVISRLSEAVNAPINMKKEGDLNRCLIGPYLDYTTASKSLATLQRERLFKLATLREVDLSTIPKPEITPEVVAEPKLDPITIRKAVMINQTHFVVPFSHDTTEGFYMEGKMPWLRATAQHAQEICQQIDMNLVTKEQWKILADSTIMKKDKWPMQLPYWGANDLGLFKDGSTKKLKNTSMLNVVCTKKTEGDVVGNPI</sequence>
<dbReference type="InterPro" id="IPR036680">
    <property type="entry name" value="SPOR-like_sf"/>
</dbReference>
<reference evidence="1 2" key="1">
    <citation type="submission" date="2016-06" db="EMBL/GenBank/DDBJ databases">
        <authorList>
            <person name="Kjaerup R.B."/>
            <person name="Dalgaard T.S."/>
            <person name="Juul-Madsen H.R."/>
        </authorList>
    </citation>
    <scope>NUCLEOTIDE SEQUENCE [LARGE SCALE GENOMIC DNA]</scope>
    <source>
        <strain evidence="1 2">1S159</strain>
    </source>
</reference>
<dbReference type="EMBL" id="MAJU01000025">
    <property type="protein sequence ID" value="OCH18385.1"/>
    <property type="molecule type" value="Genomic_DNA"/>
</dbReference>
<proteinExistence type="predicted"/>
<protein>
    <recommendedName>
        <fullName evidence="3">SPOR domain-containing protein</fullName>
    </recommendedName>
</protein>